<dbReference type="Pfam" id="PF13602">
    <property type="entry name" value="ADH_zinc_N_2"/>
    <property type="match status" value="1"/>
</dbReference>
<organism evidence="2 3">
    <name type="scientific">Lacticaseibacillus sharpeae JCM 1186 = DSM 20505</name>
    <dbReference type="NCBI Taxonomy" id="1291052"/>
    <lineage>
        <taxon>Bacteria</taxon>
        <taxon>Bacillati</taxon>
        <taxon>Bacillota</taxon>
        <taxon>Bacilli</taxon>
        <taxon>Lactobacillales</taxon>
        <taxon>Lactobacillaceae</taxon>
        <taxon>Lacticaseibacillus</taxon>
    </lineage>
</organism>
<dbReference type="PANTHER" id="PTHR43482">
    <property type="entry name" value="PROTEIN AST1-RELATED"/>
    <property type="match status" value="1"/>
</dbReference>
<feature type="domain" description="Enoyl reductase (ER)" evidence="1">
    <location>
        <begin position="16"/>
        <end position="335"/>
    </location>
</feature>
<sequence>MTENYGIGFYAAKPVTADDAFVRVELPLPEPRATDVVVKVAASSVNPVDTKFRQSAKPSTIARILGFDAVGTITAVGSAVRDFHVGDRVLYAGSSQRSGSNQLYQAVDYRIIAHAPQNLGDAELAAIPLVGLTAWELLFEKMGFVAQPDANKGKTLLVINGAGGVGSVMTQLAQWSGLKVIATASPKNFPWLRARGVDCRIDYHEDIARELHEHGFEQIDGIAILYAPEPYLELAGQLVAPFGHIGSIVQPTQPLDVGALKNKAASLDFEYMFAKTDNQHDLASQGEILTQLVALYADETLMSNVTKAYSGLTVDSLRAATALVESGHAQGKVVIKY</sequence>
<dbReference type="Proteomes" id="UP000051679">
    <property type="component" value="Unassembled WGS sequence"/>
</dbReference>
<comment type="caution">
    <text evidence="2">The sequence shown here is derived from an EMBL/GenBank/DDBJ whole genome shotgun (WGS) entry which is preliminary data.</text>
</comment>
<keyword evidence="3" id="KW-1185">Reference proteome</keyword>
<dbReference type="InterPro" id="IPR036291">
    <property type="entry name" value="NAD(P)-bd_dom_sf"/>
</dbReference>
<dbReference type="STRING" id="1291052.FC18_GL000192"/>
<gene>
    <name evidence="2" type="ORF">FC18_GL000192</name>
</gene>
<dbReference type="GO" id="GO:0008270">
    <property type="term" value="F:zinc ion binding"/>
    <property type="evidence" value="ECO:0007669"/>
    <property type="project" value="InterPro"/>
</dbReference>
<dbReference type="InterPro" id="IPR011032">
    <property type="entry name" value="GroES-like_sf"/>
</dbReference>
<evidence type="ECO:0000313" key="3">
    <source>
        <dbReference type="Proteomes" id="UP000051679"/>
    </source>
</evidence>
<dbReference type="Gene3D" id="3.40.50.720">
    <property type="entry name" value="NAD(P)-binding Rossmann-like Domain"/>
    <property type="match status" value="1"/>
</dbReference>
<name>A0A0R1ZMF5_9LACO</name>
<accession>A0A0R1ZMF5</accession>
<dbReference type="EMBL" id="AYYO01000008">
    <property type="protein sequence ID" value="KRM56215.1"/>
    <property type="molecule type" value="Genomic_DNA"/>
</dbReference>
<reference evidence="2 3" key="1">
    <citation type="journal article" date="2015" name="Genome Announc.">
        <title>Expanding the biotechnology potential of lactobacilli through comparative genomics of 213 strains and associated genera.</title>
        <authorList>
            <person name="Sun Z."/>
            <person name="Harris H.M."/>
            <person name="McCann A."/>
            <person name="Guo C."/>
            <person name="Argimon S."/>
            <person name="Zhang W."/>
            <person name="Yang X."/>
            <person name="Jeffery I.B."/>
            <person name="Cooney J.C."/>
            <person name="Kagawa T.F."/>
            <person name="Liu W."/>
            <person name="Song Y."/>
            <person name="Salvetti E."/>
            <person name="Wrobel A."/>
            <person name="Rasinkangas P."/>
            <person name="Parkhill J."/>
            <person name="Rea M.C."/>
            <person name="O'Sullivan O."/>
            <person name="Ritari J."/>
            <person name="Douillard F.P."/>
            <person name="Paul Ross R."/>
            <person name="Yang R."/>
            <person name="Briner A.E."/>
            <person name="Felis G.E."/>
            <person name="de Vos W.M."/>
            <person name="Barrangou R."/>
            <person name="Klaenhammer T.R."/>
            <person name="Caufield P.W."/>
            <person name="Cui Y."/>
            <person name="Zhang H."/>
            <person name="O'Toole P.W."/>
        </authorList>
    </citation>
    <scope>NUCLEOTIDE SEQUENCE [LARGE SCALE GENOMIC DNA]</scope>
    <source>
        <strain evidence="2 3">DSM 20505</strain>
    </source>
</reference>
<dbReference type="PATRIC" id="fig|1291052.5.peg.197"/>
<dbReference type="SUPFAM" id="SSF50129">
    <property type="entry name" value="GroES-like"/>
    <property type="match status" value="1"/>
</dbReference>
<dbReference type="SUPFAM" id="SSF51735">
    <property type="entry name" value="NAD(P)-binding Rossmann-fold domains"/>
    <property type="match status" value="1"/>
</dbReference>
<evidence type="ECO:0000259" key="1">
    <source>
        <dbReference type="SMART" id="SM00829"/>
    </source>
</evidence>
<dbReference type="AlphaFoldDB" id="A0A0R1ZMF5"/>
<protein>
    <submittedName>
        <fullName evidence="2">Alcohol dehydrogenase</fullName>
    </submittedName>
</protein>
<dbReference type="InterPro" id="IPR052585">
    <property type="entry name" value="Lipid_raft_assoc_Zn_ADH"/>
</dbReference>
<dbReference type="CDD" id="cd08252">
    <property type="entry name" value="AL_MDR"/>
    <property type="match status" value="1"/>
</dbReference>
<dbReference type="OrthoDB" id="9792162at2"/>
<proteinExistence type="predicted"/>
<dbReference type="GO" id="GO:0016491">
    <property type="term" value="F:oxidoreductase activity"/>
    <property type="evidence" value="ECO:0007669"/>
    <property type="project" value="InterPro"/>
</dbReference>
<dbReference type="SMART" id="SM00829">
    <property type="entry name" value="PKS_ER"/>
    <property type="match status" value="1"/>
</dbReference>
<dbReference type="PANTHER" id="PTHR43482:SF1">
    <property type="entry name" value="PROTEIN AST1-RELATED"/>
    <property type="match status" value="1"/>
</dbReference>
<dbReference type="RefSeq" id="WP_054679928.1">
    <property type="nucleotide sequence ID" value="NZ_AYYO01000008.1"/>
</dbReference>
<dbReference type="Gene3D" id="3.90.180.10">
    <property type="entry name" value="Medium-chain alcohol dehydrogenases, catalytic domain"/>
    <property type="match status" value="1"/>
</dbReference>
<evidence type="ECO:0000313" key="2">
    <source>
        <dbReference type="EMBL" id="KRM56215.1"/>
    </source>
</evidence>
<dbReference type="Pfam" id="PF08240">
    <property type="entry name" value="ADH_N"/>
    <property type="match status" value="1"/>
</dbReference>
<dbReference type="InterPro" id="IPR013154">
    <property type="entry name" value="ADH-like_N"/>
</dbReference>
<dbReference type="InterPro" id="IPR020843">
    <property type="entry name" value="ER"/>
</dbReference>
<dbReference type="InterPro" id="IPR014182">
    <property type="entry name" value="ADH_Zn_typ-1"/>
</dbReference>